<keyword evidence="1" id="KW-1133">Transmembrane helix</keyword>
<organism evidence="2 3">
    <name type="scientific">Vibrio zhugei</name>
    <dbReference type="NCBI Taxonomy" id="2479546"/>
    <lineage>
        <taxon>Bacteria</taxon>
        <taxon>Pseudomonadati</taxon>
        <taxon>Pseudomonadota</taxon>
        <taxon>Gammaproteobacteria</taxon>
        <taxon>Vibrionales</taxon>
        <taxon>Vibrionaceae</taxon>
        <taxon>Vibrio</taxon>
    </lineage>
</organism>
<comment type="caution">
    <text evidence="2">The sequence shown here is derived from an EMBL/GenBank/DDBJ whole genome shotgun (WGS) entry which is preliminary data.</text>
</comment>
<dbReference type="Proteomes" id="UP001595384">
    <property type="component" value="Unassembled WGS sequence"/>
</dbReference>
<proteinExistence type="predicted"/>
<evidence type="ECO:0000313" key="3">
    <source>
        <dbReference type="Proteomes" id="UP001595384"/>
    </source>
</evidence>
<sequence>MIDKVPEVSLYVFLLTFFPWMMLLIYLSIKFRKNKYALIYSISDSAPDRFRERSKMMMESNLSWLAASCFAFEIFGYVMLRYAWKISHSDIYLWRKSIKSILGKDFPPYFIMTCFMDISLASLSIVLISLLFR</sequence>
<dbReference type="RefSeq" id="WP_123016463.1">
    <property type="nucleotide sequence ID" value="NZ_AP024911.1"/>
</dbReference>
<keyword evidence="1" id="KW-0812">Transmembrane</keyword>
<dbReference type="EMBL" id="JBHRSE010000109">
    <property type="protein sequence ID" value="MFC3025149.1"/>
    <property type="molecule type" value="Genomic_DNA"/>
</dbReference>
<keyword evidence="1" id="KW-0472">Membrane</keyword>
<accession>A0ABV7CCM1</accession>
<feature type="transmembrane region" description="Helical" evidence="1">
    <location>
        <begin position="62"/>
        <end position="84"/>
    </location>
</feature>
<feature type="transmembrane region" description="Helical" evidence="1">
    <location>
        <begin position="12"/>
        <end position="29"/>
    </location>
</feature>
<feature type="transmembrane region" description="Helical" evidence="1">
    <location>
        <begin position="109"/>
        <end position="132"/>
    </location>
</feature>
<name>A0ABV7CCM1_9VIBR</name>
<evidence type="ECO:0000313" key="2">
    <source>
        <dbReference type="EMBL" id="MFC3025149.1"/>
    </source>
</evidence>
<keyword evidence="3" id="KW-1185">Reference proteome</keyword>
<evidence type="ECO:0000256" key="1">
    <source>
        <dbReference type="SAM" id="Phobius"/>
    </source>
</evidence>
<gene>
    <name evidence="2" type="ORF">ACFODT_15195</name>
</gene>
<protein>
    <submittedName>
        <fullName evidence="2">Uncharacterized protein</fullName>
    </submittedName>
</protein>
<reference evidence="3" key="1">
    <citation type="journal article" date="2019" name="Int. J. Syst. Evol. Microbiol.">
        <title>The Global Catalogue of Microorganisms (GCM) 10K type strain sequencing project: providing services to taxonomists for standard genome sequencing and annotation.</title>
        <authorList>
            <consortium name="The Broad Institute Genomics Platform"/>
            <consortium name="The Broad Institute Genome Sequencing Center for Infectious Disease"/>
            <person name="Wu L."/>
            <person name="Ma J."/>
        </authorList>
    </citation>
    <scope>NUCLEOTIDE SEQUENCE [LARGE SCALE GENOMIC DNA]</scope>
    <source>
        <strain evidence="3">KCTC 62784</strain>
    </source>
</reference>